<dbReference type="Pfam" id="PF01627">
    <property type="entry name" value="Hpt"/>
    <property type="match status" value="1"/>
</dbReference>
<proteinExistence type="predicted"/>
<organism evidence="3 4">
    <name type="scientific">Yersinia frederiksenii</name>
    <dbReference type="NCBI Taxonomy" id="29484"/>
    <lineage>
        <taxon>Bacteria</taxon>
        <taxon>Pseudomonadati</taxon>
        <taxon>Pseudomonadota</taxon>
        <taxon>Gammaproteobacteria</taxon>
        <taxon>Enterobacterales</taxon>
        <taxon>Yersiniaceae</taxon>
        <taxon>Yersinia</taxon>
    </lineage>
</organism>
<evidence type="ECO:0000256" key="1">
    <source>
        <dbReference type="ARBA" id="ARBA00023012"/>
    </source>
</evidence>
<dbReference type="Gene3D" id="1.20.120.160">
    <property type="entry name" value="HPT domain"/>
    <property type="match status" value="1"/>
</dbReference>
<dbReference type="GO" id="GO:0004672">
    <property type="term" value="F:protein kinase activity"/>
    <property type="evidence" value="ECO:0007669"/>
    <property type="project" value="UniProtKB-ARBA"/>
</dbReference>
<evidence type="ECO:0000313" key="4">
    <source>
        <dbReference type="Proteomes" id="UP000046784"/>
    </source>
</evidence>
<dbReference type="SUPFAM" id="SSF47226">
    <property type="entry name" value="Histidine-containing phosphotransfer domain, HPT domain"/>
    <property type="match status" value="1"/>
</dbReference>
<sequence>MSDPTFSARYRASVRDYLCRIEEIAKTGDLAAVQKIGHKMLGLCQLFGTPEQVYLCEQLENASDLVTLKETVSQFHAQIDHA</sequence>
<evidence type="ECO:0000313" key="3">
    <source>
        <dbReference type="EMBL" id="CFQ99443.1"/>
    </source>
</evidence>
<gene>
    <name evidence="3" type="ORF">ERS008524_01958</name>
</gene>
<dbReference type="GO" id="GO:0000160">
    <property type="term" value="P:phosphorelay signal transduction system"/>
    <property type="evidence" value="ECO:0007669"/>
    <property type="project" value="UniProtKB-KW"/>
</dbReference>
<protein>
    <recommendedName>
        <fullName evidence="2">HPt domain-containing protein</fullName>
    </recommendedName>
</protein>
<dbReference type="RefSeq" id="WP_050874763.1">
    <property type="nucleotide sequence ID" value="NZ_CABMMF010000010.1"/>
</dbReference>
<dbReference type="Proteomes" id="UP000046784">
    <property type="component" value="Unassembled WGS sequence"/>
</dbReference>
<dbReference type="InterPro" id="IPR036641">
    <property type="entry name" value="HPT_dom_sf"/>
</dbReference>
<feature type="domain" description="HPt" evidence="2">
    <location>
        <begin position="9"/>
        <end position="75"/>
    </location>
</feature>
<reference evidence="3 4" key="1">
    <citation type="submission" date="2015-03" db="EMBL/GenBank/DDBJ databases">
        <authorList>
            <consortium name="Pathogen Informatics"/>
            <person name="Murphy D."/>
        </authorList>
    </citation>
    <scope>NUCLEOTIDE SEQUENCE [LARGE SCALE GENOMIC DNA]</scope>
    <source>
        <strain evidence="3 4">3400/83</strain>
    </source>
</reference>
<dbReference type="AlphaFoldDB" id="A0AAI8ZPY9"/>
<keyword evidence="1" id="KW-0902">Two-component regulatory system</keyword>
<comment type="caution">
    <text evidence="3">The sequence shown here is derived from an EMBL/GenBank/DDBJ whole genome shotgun (WGS) entry which is preliminary data.</text>
</comment>
<dbReference type="InterPro" id="IPR008207">
    <property type="entry name" value="Sig_transdc_His_kin_Hpt_dom"/>
</dbReference>
<evidence type="ECO:0000259" key="2">
    <source>
        <dbReference type="Pfam" id="PF01627"/>
    </source>
</evidence>
<accession>A0AAI8ZPY9</accession>
<name>A0AAI8ZPY9_YERFR</name>
<dbReference type="EMBL" id="CGCB01000010">
    <property type="protein sequence ID" value="CFQ99443.1"/>
    <property type="molecule type" value="Genomic_DNA"/>
</dbReference>